<keyword evidence="1" id="KW-0472">Membrane</keyword>
<dbReference type="RefSeq" id="XP_014176192.1">
    <property type="nucleotide sequence ID" value="XM_014320717.1"/>
</dbReference>
<dbReference type="CDD" id="cd01833">
    <property type="entry name" value="XynB_like"/>
    <property type="match status" value="1"/>
</dbReference>
<dbReference type="GO" id="GO:0004622">
    <property type="term" value="F:phosphatidylcholine lysophospholipase activity"/>
    <property type="evidence" value="ECO:0007669"/>
    <property type="project" value="TreeGrafter"/>
</dbReference>
<evidence type="ECO:0000313" key="3">
    <source>
        <dbReference type="EMBL" id="EFX06710.1"/>
    </source>
</evidence>
<dbReference type="GeneID" id="25980532"/>
<dbReference type="SUPFAM" id="SSF52266">
    <property type="entry name" value="SGNH hydrolase"/>
    <property type="match status" value="1"/>
</dbReference>
<dbReference type="EMBL" id="GL629727">
    <property type="protein sequence ID" value="EFX06710.1"/>
    <property type="molecule type" value="Genomic_DNA"/>
</dbReference>
<dbReference type="OrthoDB" id="6123at2759"/>
<feature type="domain" description="SGNH hydrolase-type esterase" evidence="2">
    <location>
        <begin position="124"/>
        <end position="301"/>
    </location>
</feature>
<reference evidence="3 4" key="1">
    <citation type="journal article" date="2011" name="Proc. Natl. Acad. Sci. U.S.A.">
        <title>Genome and transcriptome analyses of the mountain pine beetle-fungal symbiont Grosmannia clavigera, a lodgepole pine pathogen.</title>
        <authorList>
            <person name="DiGuistini S."/>
            <person name="Wang Y."/>
            <person name="Liao N.Y."/>
            <person name="Taylor G."/>
            <person name="Tanguay P."/>
            <person name="Feau N."/>
            <person name="Henrissat B."/>
            <person name="Chan S.K."/>
            <person name="Hesse-Orce U."/>
            <person name="Alamouti S.M."/>
            <person name="Tsui C.K.M."/>
            <person name="Docking R.T."/>
            <person name="Levasseur A."/>
            <person name="Haridas S."/>
            <person name="Robertson G."/>
            <person name="Birol I."/>
            <person name="Holt R.A."/>
            <person name="Marra M.A."/>
            <person name="Hamelin R.C."/>
            <person name="Hirst M."/>
            <person name="Jones S.J.M."/>
            <person name="Bohlmann J."/>
            <person name="Breuil C."/>
        </authorList>
    </citation>
    <scope>NUCLEOTIDE SEQUENCE [LARGE SCALE GENOMIC DNA]</scope>
    <source>
        <strain evidence="4">kw1407 / UAMH 11150</strain>
    </source>
</reference>
<name>F0X6I2_GROCL</name>
<dbReference type="InterPro" id="IPR013830">
    <property type="entry name" value="SGNH_hydro"/>
</dbReference>
<sequence>MPERCTRSQQEPLLESANATEMDIDIETLRSWRHVSSNLHGHTASARANSESSISEKQQIGGRTVSLLHPRTWTRKSIFIAAVVLALICIVPAIAVPMALYINASTATPSAPLANGTALRVMPLGASITFGYLSSDGNGYRQTLRRALTHRGNAINMVGSRQNGTMDDNDVEGWPGLRIEQVHAKADLSVPTLKPNVVLVNVGTNDCLQNFNISSAGDRMNALITDVLAMSPRAAFVLSTLIINADVDVDARAQTVNAAFRTLVTSLQSVGVPIVLAEMRGDNGLQLNEMADQTHPNDEGYSKMSTIFVAAIEDLSNRGSIQTSEDNGLPDAGVAAQ</sequence>
<evidence type="ECO:0000256" key="1">
    <source>
        <dbReference type="SAM" id="Phobius"/>
    </source>
</evidence>
<evidence type="ECO:0000259" key="2">
    <source>
        <dbReference type="Pfam" id="PF13472"/>
    </source>
</evidence>
<keyword evidence="1" id="KW-1133">Transmembrane helix</keyword>
<keyword evidence="1" id="KW-0812">Transmembrane</keyword>
<dbReference type="InterPro" id="IPR051532">
    <property type="entry name" value="Ester_Hydrolysis_Enzymes"/>
</dbReference>
<dbReference type="PANTHER" id="PTHR30383">
    <property type="entry name" value="THIOESTERASE 1/PROTEASE 1/LYSOPHOSPHOLIPASE L1"/>
    <property type="match status" value="1"/>
</dbReference>
<dbReference type="Proteomes" id="UP000007796">
    <property type="component" value="Unassembled WGS sequence"/>
</dbReference>
<dbReference type="HOGENOM" id="CLU_044083_1_1_1"/>
<keyword evidence="4" id="KW-1185">Reference proteome</keyword>
<dbReference type="Pfam" id="PF13472">
    <property type="entry name" value="Lipase_GDSL_2"/>
    <property type="match status" value="1"/>
</dbReference>
<dbReference type="InParanoid" id="F0X6I2"/>
<protein>
    <submittedName>
        <fullName evidence="3">Lipase, gdsl</fullName>
    </submittedName>
</protein>
<evidence type="ECO:0000313" key="4">
    <source>
        <dbReference type="Proteomes" id="UP000007796"/>
    </source>
</evidence>
<dbReference type="Gene3D" id="3.40.50.1110">
    <property type="entry name" value="SGNH hydrolase"/>
    <property type="match status" value="1"/>
</dbReference>
<dbReference type="InterPro" id="IPR036514">
    <property type="entry name" value="SGNH_hydro_sf"/>
</dbReference>
<dbReference type="eggNOG" id="ENOG502RV4B">
    <property type="taxonomic scope" value="Eukaryota"/>
</dbReference>
<proteinExistence type="predicted"/>
<dbReference type="AlphaFoldDB" id="F0X6I2"/>
<organism evidence="4">
    <name type="scientific">Grosmannia clavigera (strain kw1407 / UAMH 11150)</name>
    <name type="common">Blue stain fungus</name>
    <name type="synonym">Graphiocladiella clavigera</name>
    <dbReference type="NCBI Taxonomy" id="655863"/>
    <lineage>
        <taxon>Eukaryota</taxon>
        <taxon>Fungi</taxon>
        <taxon>Dikarya</taxon>
        <taxon>Ascomycota</taxon>
        <taxon>Pezizomycotina</taxon>
        <taxon>Sordariomycetes</taxon>
        <taxon>Sordariomycetidae</taxon>
        <taxon>Ophiostomatales</taxon>
        <taxon>Ophiostomataceae</taxon>
        <taxon>Leptographium</taxon>
    </lineage>
</organism>
<dbReference type="PANTHER" id="PTHR30383:SF31">
    <property type="entry name" value="SGNH HYDROLASE-TYPE ESTERASE DOMAIN-CONTAINING PROTEIN-RELATED"/>
    <property type="match status" value="1"/>
</dbReference>
<accession>F0X6I2</accession>
<dbReference type="STRING" id="655863.F0X6I2"/>
<gene>
    <name evidence="3" type="ORF">CMQ_7032</name>
</gene>
<feature type="transmembrane region" description="Helical" evidence="1">
    <location>
        <begin position="78"/>
        <end position="102"/>
    </location>
</feature>